<dbReference type="SUPFAM" id="SSF56219">
    <property type="entry name" value="DNase I-like"/>
    <property type="match status" value="1"/>
</dbReference>
<proteinExistence type="predicted"/>
<dbReference type="Proteomes" id="UP001472677">
    <property type="component" value="Unassembled WGS sequence"/>
</dbReference>
<keyword evidence="2" id="KW-1185">Reference proteome</keyword>
<reference evidence="1 2" key="1">
    <citation type="journal article" date="2024" name="G3 (Bethesda)">
        <title>Genome assembly of Hibiscus sabdariffa L. provides insights into metabolisms of medicinal natural products.</title>
        <authorList>
            <person name="Kim T."/>
        </authorList>
    </citation>
    <scope>NUCLEOTIDE SEQUENCE [LARGE SCALE GENOMIC DNA]</scope>
    <source>
        <strain evidence="1">TK-2024</strain>
        <tissue evidence="1">Old leaves</tissue>
    </source>
</reference>
<gene>
    <name evidence="1" type="ORF">V6N12_055175</name>
</gene>
<organism evidence="1 2">
    <name type="scientific">Hibiscus sabdariffa</name>
    <name type="common">roselle</name>
    <dbReference type="NCBI Taxonomy" id="183260"/>
    <lineage>
        <taxon>Eukaryota</taxon>
        <taxon>Viridiplantae</taxon>
        <taxon>Streptophyta</taxon>
        <taxon>Embryophyta</taxon>
        <taxon>Tracheophyta</taxon>
        <taxon>Spermatophyta</taxon>
        <taxon>Magnoliopsida</taxon>
        <taxon>eudicotyledons</taxon>
        <taxon>Gunneridae</taxon>
        <taxon>Pentapetalae</taxon>
        <taxon>rosids</taxon>
        <taxon>malvids</taxon>
        <taxon>Malvales</taxon>
        <taxon>Malvaceae</taxon>
        <taxon>Malvoideae</taxon>
        <taxon>Hibiscus</taxon>
    </lineage>
</organism>
<dbReference type="InterPro" id="IPR036691">
    <property type="entry name" value="Endo/exonu/phosph_ase_sf"/>
</dbReference>
<comment type="caution">
    <text evidence="1">The sequence shown here is derived from an EMBL/GenBank/DDBJ whole genome shotgun (WGS) entry which is preliminary data.</text>
</comment>
<evidence type="ECO:0000313" key="1">
    <source>
        <dbReference type="EMBL" id="KAK8500663.1"/>
    </source>
</evidence>
<sequence length="84" mass="9705">MRVLCWNVRGLGAKSKQSVIRKTISRNKVEMVFLQETTKEEILELEVGRLWYDDNFRFVMAPSSGKSGGLITIWDVSKFKVEHS</sequence>
<evidence type="ECO:0000313" key="2">
    <source>
        <dbReference type="Proteomes" id="UP001472677"/>
    </source>
</evidence>
<accession>A0ABR2B1K8</accession>
<name>A0ABR2B1K8_9ROSI</name>
<dbReference type="Gene3D" id="3.60.10.10">
    <property type="entry name" value="Endonuclease/exonuclease/phosphatase"/>
    <property type="match status" value="1"/>
</dbReference>
<protein>
    <submittedName>
        <fullName evidence="1">Uncharacterized protein</fullName>
    </submittedName>
</protein>
<dbReference type="EMBL" id="JBBPBM010000212">
    <property type="protein sequence ID" value="KAK8500663.1"/>
    <property type="molecule type" value="Genomic_DNA"/>
</dbReference>